<evidence type="ECO:0000313" key="2">
    <source>
        <dbReference type="Proteomes" id="UP000803844"/>
    </source>
</evidence>
<dbReference type="Proteomes" id="UP000803844">
    <property type="component" value="Unassembled WGS sequence"/>
</dbReference>
<reference evidence="1" key="1">
    <citation type="journal article" date="2020" name="Phytopathology">
        <title>Genome sequence of the chestnut blight fungus Cryphonectria parasitica EP155: A fundamental resource for an archetypical invasive plant pathogen.</title>
        <authorList>
            <person name="Crouch J.A."/>
            <person name="Dawe A."/>
            <person name="Aerts A."/>
            <person name="Barry K."/>
            <person name="Churchill A.C.L."/>
            <person name="Grimwood J."/>
            <person name="Hillman B."/>
            <person name="Milgroom M.G."/>
            <person name="Pangilinan J."/>
            <person name="Smith M."/>
            <person name="Salamov A."/>
            <person name="Schmutz J."/>
            <person name="Yadav J."/>
            <person name="Grigoriev I.V."/>
            <person name="Nuss D."/>
        </authorList>
    </citation>
    <scope>NUCLEOTIDE SEQUENCE</scope>
    <source>
        <strain evidence="1">EP155</strain>
    </source>
</reference>
<keyword evidence="2" id="KW-1185">Reference proteome</keyword>
<accession>A0A9P5CLQ7</accession>
<gene>
    <name evidence="1" type="ORF">M406DRAFT_103769</name>
</gene>
<dbReference type="RefSeq" id="XP_040774299.1">
    <property type="nucleotide sequence ID" value="XM_040915080.1"/>
</dbReference>
<dbReference type="AlphaFoldDB" id="A0A9P5CLQ7"/>
<sequence>MPRYWPVNRSYLSQSMVAGVPYVPRIQASTGWGGVCASLLVGRRRLCDLRGLALQLE</sequence>
<dbReference type="GeneID" id="63832209"/>
<protein>
    <submittedName>
        <fullName evidence="1">Uncharacterized protein</fullName>
    </submittedName>
</protein>
<comment type="caution">
    <text evidence="1">The sequence shown here is derived from an EMBL/GenBank/DDBJ whole genome shotgun (WGS) entry which is preliminary data.</text>
</comment>
<proteinExistence type="predicted"/>
<evidence type="ECO:0000313" key="1">
    <source>
        <dbReference type="EMBL" id="KAF3763338.1"/>
    </source>
</evidence>
<name>A0A9P5CLQ7_CRYP1</name>
<organism evidence="1 2">
    <name type="scientific">Cryphonectria parasitica (strain ATCC 38755 / EP155)</name>
    <dbReference type="NCBI Taxonomy" id="660469"/>
    <lineage>
        <taxon>Eukaryota</taxon>
        <taxon>Fungi</taxon>
        <taxon>Dikarya</taxon>
        <taxon>Ascomycota</taxon>
        <taxon>Pezizomycotina</taxon>
        <taxon>Sordariomycetes</taxon>
        <taxon>Sordariomycetidae</taxon>
        <taxon>Diaporthales</taxon>
        <taxon>Cryphonectriaceae</taxon>
        <taxon>Cryphonectria-Endothia species complex</taxon>
        <taxon>Cryphonectria</taxon>
    </lineage>
</organism>
<dbReference type="EMBL" id="MU032349">
    <property type="protein sequence ID" value="KAF3763338.1"/>
    <property type="molecule type" value="Genomic_DNA"/>
</dbReference>